<keyword evidence="4" id="KW-1185">Reference proteome</keyword>
<evidence type="ECO:0000256" key="1">
    <source>
        <dbReference type="SAM" id="SignalP"/>
    </source>
</evidence>
<dbReference type="AlphaFoldDB" id="A0A2A4FT99"/>
<dbReference type="GO" id="GO:0006508">
    <property type="term" value="P:proteolysis"/>
    <property type="evidence" value="ECO:0007669"/>
    <property type="project" value="InterPro"/>
</dbReference>
<reference evidence="3 4" key="1">
    <citation type="submission" date="2017-09" db="EMBL/GenBank/DDBJ databases">
        <title>The Catabolism of 3,6-Dichlorosalicylic acid is Initiated by the Cytochrome P450 Monooxygenase DsmABC in Rhizorhabdus dicambivorans Ndbn-20.</title>
        <authorList>
            <person name="Na L."/>
        </authorList>
    </citation>
    <scope>NUCLEOTIDE SEQUENCE [LARGE SCALE GENOMIC DNA]</scope>
    <source>
        <strain evidence="3 4">Ndbn-20m</strain>
    </source>
</reference>
<dbReference type="SUPFAM" id="SSF52129">
    <property type="entry name" value="Caspase-like"/>
    <property type="match status" value="1"/>
</dbReference>
<evidence type="ECO:0000259" key="2">
    <source>
        <dbReference type="Pfam" id="PF00656"/>
    </source>
</evidence>
<dbReference type="OrthoDB" id="5489622at2"/>
<dbReference type="Pfam" id="PF00656">
    <property type="entry name" value="Peptidase_C14"/>
    <property type="match status" value="1"/>
</dbReference>
<comment type="caution">
    <text evidence="3">The sequence shown here is derived from an EMBL/GenBank/DDBJ whole genome shotgun (WGS) entry which is preliminary data.</text>
</comment>
<sequence>MIFLRLLPALFGLIALPATPAAATVRAVLVGASSFSDPGLAAFTLPGAARDAERMADALAGLGVEREAMTLLTGREATLSAIRAALDRLAEASRTGDRAVIFLSGHGSQAPARPGDLLEPDGRDEIFLAADAGRWDPRSRSLPGALADDEIGRRIGELRARGTDVWVVIDSCTGGGLLRGAAGRAKTIAPERLGIPAGAPLRGAIDASGFVDGGLAGGGRLVAFAAAGPGGIAWDDGDGDGGGGAFTRALTGAIAARPPASFAALAASTSAGRRAGGTLGAFWTAGDLAAPLLFSGRSPDLLDLARALPPLPFATRTEIDRAGACRAEAWEEGRRDTAGDGATLLRHCDHVRVDIGEPGQPLRIEAWYRDAVGGYTSLAPPLGLVAAPGRWANIGFTFVTHDPGTGRPLPQGDEYLVLIARDATGTAIGAALLRFRAAG</sequence>
<protein>
    <recommendedName>
        <fullName evidence="2">Peptidase C14 caspase domain-containing protein</fullName>
    </recommendedName>
</protein>
<feature type="signal peptide" evidence="1">
    <location>
        <begin position="1"/>
        <end position="23"/>
    </location>
</feature>
<dbReference type="KEGG" id="rdi:CMV14_07860"/>
<feature type="domain" description="Peptidase C14 caspase" evidence="2">
    <location>
        <begin position="26"/>
        <end position="256"/>
    </location>
</feature>
<evidence type="ECO:0000313" key="3">
    <source>
        <dbReference type="EMBL" id="PCE40912.1"/>
    </source>
</evidence>
<proteinExistence type="predicted"/>
<gene>
    <name evidence="3" type="ORF">COO09_17930</name>
</gene>
<keyword evidence="1" id="KW-0732">Signal</keyword>
<dbReference type="GO" id="GO:0005737">
    <property type="term" value="C:cytoplasm"/>
    <property type="evidence" value="ECO:0007669"/>
    <property type="project" value="TreeGrafter"/>
</dbReference>
<organism evidence="3 4">
    <name type="scientific">Rhizorhabdus dicambivorans</name>
    <dbReference type="NCBI Taxonomy" id="1850238"/>
    <lineage>
        <taxon>Bacteria</taxon>
        <taxon>Pseudomonadati</taxon>
        <taxon>Pseudomonadota</taxon>
        <taxon>Alphaproteobacteria</taxon>
        <taxon>Sphingomonadales</taxon>
        <taxon>Sphingomonadaceae</taxon>
        <taxon>Rhizorhabdus</taxon>
    </lineage>
</organism>
<dbReference type="InterPro" id="IPR029030">
    <property type="entry name" value="Caspase-like_dom_sf"/>
</dbReference>
<evidence type="ECO:0000313" key="4">
    <source>
        <dbReference type="Proteomes" id="UP000218934"/>
    </source>
</evidence>
<dbReference type="Proteomes" id="UP000218934">
    <property type="component" value="Unassembled WGS sequence"/>
</dbReference>
<dbReference type="Gene3D" id="3.40.50.1460">
    <property type="match status" value="1"/>
</dbReference>
<dbReference type="InterPro" id="IPR011600">
    <property type="entry name" value="Pept_C14_caspase"/>
</dbReference>
<dbReference type="InterPro" id="IPR050452">
    <property type="entry name" value="Metacaspase"/>
</dbReference>
<dbReference type="PANTHER" id="PTHR48104:SF30">
    <property type="entry name" value="METACASPASE-1"/>
    <property type="match status" value="1"/>
</dbReference>
<name>A0A2A4FT99_9SPHN</name>
<feature type="chain" id="PRO_5013377050" description="Peptidase C14 caspase domain-containing protein" evidence="1">
    <location>
        <begin position="24"/>
        <end position="439"/>
    </location>
</feature>
<dbReference type="EMBL" id="NWUF01000021">
    <property type="protein sequence ID" value="PCE40912.1"/>
    <property type="molecule type" value="Genomic_DNA"/>
</dbReference>
<dbReference type="GO" id="GO:0004197">
    <property type="term" value="F:cysteine-type endopeptidase activity"/>
    <property type="evidence" value="ECO:0007669"/>
    <property type="project" value="InterPro"/>
</dbReference>
<dbReference type="RefSeq" id="WP_066966431.1">
    <property type="nucleotide sequence ID" value="NZ_CP023449.1"/>
</dbReference>
<dbReference type="PANTHER" id="PTHR48104">
    <property type="entry name" value="METACASPASE-4"/>
    <property type="match status" value="1"/>
</dbReference>
<accession>A0A2A4FT99</accession>